<keyword evidence="4" id="KW-1185">Reference proteome</keyword>
<dbReference type="InterPro" id="IPR027417">
    <property type="entry name" value="P-loop_NTPase"/>
</dbReference>
<proteinExistence type="predicted"/>
<dbReference type="Pfam" id="PF00071">
    <property type="entry name" value="Ras"/>
    <property type="match status" value="1"/>
</dbReference>
<keyword evidence="2" id="KW-0342">GTP-binding</keyword>
<dbReference type="VEuPathDB" id="AmoebaDB:DICPUDRAFT_93001"/>
<gene>
    <name evidence="3" type="ORF">DICPUDRAFT_93001</name>
</gene>
<organism evidence="3 4">
    <name type="scientific">Dictyostelium purpureum</name>
    <name type="common">Slime mold</name>
    <dbReference type="NCBI Taxonomy" id="5786"/>
    <lineage>
        <taxon>Eukaryota</taxon>
        <taxon>Amoebozoa</taxon>
        <taxon>Evosea</taxon>
        <taxon>Eumycetozoa</taxon>
        <taxon>Dictyostelia</taxon>
        <taxon>Dictyosteliales</taxon>
        <taxon>Dictyosteliaceae</taxon>
        <taxon>Dictyostelium</taxon>
    </lineage>
</organism>
<dbReference type="Proteomes" id="UP000001064">
    <property type="component" value="Unassembled WGS sequence"/>
</dbReference>
<dbReference type="GO" id="GO:0005886">
    <property type="term" value="C:plasma membrane"/>
    <property type="evidence" value="ECO:0000318"/>
    <property type="project" value="GO_Central"/>
</dbReference>
<evidence type="ECO:0000256" key="2">
    <source>
        <dbReference type="ARBA" id="ARBA00023134"/>
    </source>
</evidence>
<dbReference type="InParanoid" id="F1A0K5"/>
<name>F1A0K5_DICPU</name>
<accession>F1A0K5</accession>
<evidence type="ECO:0000256" key="1">
    <source>
        <dbReference type="ARBA" id="ARBA00022741"/>
    </source>
</evidence>
<dbReference type="GO" id="GO:0003924">
    <property type="term" value="F:GTPase activity"/>
    <property type="evidence" value="ECO:0000318"/>
    <property type="project" value="GO_Central"/>
</dbReference>
<dbReference type="GeneID" id="10510826"/>
<dbReference type="AlphaFoldDB" id="F1A0K5"/>
<dbReference type="KEGG" id="dpp:DICPUDRAFT_93001"/>
<dbReference type="RefSeq" id="XP_003293197.1">
    <property type="nucleotide sequence ID" value="XM_003293149.1"/>
</dbReference>
<sequence>MSKTINVCLLGDIESNQSDLIRIFTNSLCDWYNDDTMEINKSYKYIYYKREYNFILSDTDISNKNYLDTIRQSDAFILTFSLTTKKTGENIEYYYNLINENRNKKVPIILIGISNEFGRFEFNIADIQRMKQKLGIPYTTTFQNDSNSITSAFHLLIETIEEFENRELNKRKKIESNMQSLSLSQSQSPTEAKIGIHGITYTNSNKSSFFKKLKTNFGLKKHLHNTHT</sequence>
<dbReference type="InterPro" id="IPR020849">
    <property type="entry name" value="Small_GTPase_Ras-type"/>
</dbReference>
<dbReference type="PROSITE" id="PS51421">
    <property type="entry name" value="RAS"/>
    <property type="match status" value="1"/>
</dbReference>
<dbReference type="InterPro" id="IPR001806">
    <property type="entry name" value="Small_GTPase"/>
</dbReference>
<keyword evidence="1" id="KW-0547">Nucleotide-binding</keyword>
<dbReference type="OrthoDB" id="265044at2759"/>
<evidence type="ECO:0000313" key="3">
    <source>
        <dbReference type="EMBL" id="EGC30270.1"/>
    </source>
</evidence>
<protein>
    <submittedName>
        <fullName evidence="3">Uncharacterized protein</fullName>
    </submittedName>
</protein>
<dbReference type="GO" id="GO:0007264">
    <property type="term" value="P:small GTPase-mediated signal transduction"/>
    <property type="evidence" value="ECO:0000318"/>
    <property type="project" value="GO_Central"/>
</dbReference>
<dbReference type="SUPFAM" id="SSF52540">
    <property type="entry name" value="P-loop containing nucleoside triphosphate hydrolases"/>
    <property type="match status" value="1"/>
</dbReference>
<dbReference type="PANTHER" id="PTHR24070">
    <property type="entry name" value="RAS, DI-RAS, AND RHEB FAMILY MEMBERS OF SMALL GTPASE SUPERFAMILY"/>
    <property type="match status" value="1"/>
</dbReference>
<dbReference type="GO" id="GO:0019003">
    <property type="term" value="F:GDP binding"/>
    <property type="evidence" value="ECO:0000318"/>
    <property type="project" value="GO_Central"/>
</dbReference>
<dbReference type="PROSITE" id="PS51419">
    <property type="entry name" value="RAB"/>
    <property type="match status" value="1"/>
</dbReference>
<dbReference type="Gene3D" id="3.40.50.300">
    <property type="entry name" value="P-loop containing nucleotide triphosphate hydrolases"/>
    <property type="match status" value="1"/>
</dbReference>
<dbReference type="EMBL" id="GL871342">
    <property type="protein sequence ID" value="EGC30270.1"/>
    <property type="molecule type" value="Genomic_DNA"/>
</dbReference>
<reference evidence="4" key="1">
    <citation type="journal article" date="2011" name="Genome Biol.">
        <title>Comparative genomics of the social amoebae Dictyostelium discoideum and Dictyostelium purpureum.</title>
        <authorList>
            <consortium name="US DOE Joint Genome Institute (JGI-PGF)"/>
            <person name="Sucgang R."/>
            <person name="Kuo A."/>
            <person name="Tian X."/>
            <person name="Salerno W."/>
            <person name="Parikh A."/>
            <person name="Feasley C.L."/>
            <person name="Dalin E."/>
            <person name="Tu H."/>
            <person name="Huang E."/>
            <person name="Barry K."/>
            <person name="Lindquist E."/>
            <person name="Shapiro H."/>
            <person name="Bruce D."/>
            <person name="Schmutz J."/>
            <person name="Salamov A."/>
            <person name="Fey P."/>
            <person name="Gaudet P."/>
            <person name="Anjard C."/>
            <person name="Babu M.M."/>
            <person name="Basu S."/>
            <person name="Bushmanova Y."/>
            <person name="van der Wel H."/>
            <person name="Katoh-Kurasawa M."/>
            <person name="Dinh C."/>
            <person name="Coutinho P.M."/>
            <person name="Saito T."/>
            <person name="Elias M."/>
            <person name="Schaap P."/>
            <person name="Kay R.R."/>
            <person name="Henrissat B."/>
            <person name="Eichinger L."/>
            <person name="Rivero F."/>
            <person name="Putnam N.H."/>
            <person name="West C.M."/>
            <person name="Loomis W.F."/>
            <person name="Chisholm R.L."/>
            <person name="Shaulsky G."/>
            <person name="Strassmann J.E."/>
            <person name="Queller D.C."/>
            <person name="Kuspa A."/>
            <person name="Grigoriev I.V."/>
        </authorList>
    </citation>
    <scope>NUCLEOTIDE SEQUENCE [LARGE SCALE GENOMIC DNA]</scope>
    <source>
        <strain evidence="4">QSDP1</strain>
    </source>
</reference>
<evidence type="ECO:0000313" key="4">
    <source>
        <dbReference type="Proteomes" id="UP000001064"/>
    </source>
</evidence>
<dbReference type="GO" id="GO:0005525">
    <property type="term" value="F:GTP binding"/>
    <property type="evidence" value="ECO:0000318"/>
    <property type="project" value="GO_Central"/>
</dbReference>